<dbReference type="PATRIC" id="fig|84022.6.peg.3865"/>
<keyword evidence="6" id="KW-1185">Reference proteome</keyword>
<organism evidence="5 6">
    <name type="scientific">Clostridium aceticum</name>
    <dbReference type="NCBI Taxonomy" id="84022"/>
    <lineage>
        <taxon>Bacteria</taxon>
        <taxon>Bacillati</taxon>
        <taxon>Bacillota</taxon>
        <taxon>Clostridia</taxon>
        <taxon>Eubacteriales</taxon>
        <taxon>Clostridiaceae</taxon>
        <taxon>Clostridium</taxon>
    </lineage>
</organism>
<dbReference type="Gene3D" id="3.90.550.10">
    <property type="entry name" value="Spore Coat Polysaccharide Biosynthesis Protein SpsA, Chain A"/>
    <property type="match status" value="1"/>
</dbReference>
<dbReference type="CDD" id="cd06423">
    <property type="entry name" value="CESA_like"/>
    <property type="match status" value="1"/>
</dbReference>
<evidence type="ECO:0000313" key="6">
    <source>
        <dbReference type="Proteomes" id="UP000035704"/>
    </source>
</evidence>
<dbReference type="EMBL" id="CP009687">
    <property type="protein sequence ID" value="AKL97211.1"/>
    <property type="molecule type" value="Genomic_DNA"/>
</dbReference>
<name>A0A0G3WEX5_9CLOT</name>
<evidence type="ECO:0000256" key="2">
    <source>
        <dbReference type="ARBA" id="ARBA00022676"/>
    </source>
</evidence>
<dbReference type="SUPFAM" id="SSF53448">
    <property type="entry name" value="Nucleotide-diphospho-sugar transferases"/>
    <property type="match status" value="1"/>
</dbReference>
<keyword evidence="4" id="KW-0812">Transmembrane</keyword>
<dbReference type="Proteomes" id="UP000035704">
    <property type="component" value="Chromosome"/>
</dbReference>
<dbReference type="GO" id="GO:0016757">
    <property type="term" value="F:glycosyltransferase activity"/>
    <property type="evidence" value="ECO:0007669"/>
    <property type="project" value="UniProtKB-KW"/>
</dbReference>
<feature type="transmembrane region" description="Helical" evidence="4">
    <location>
        <begin position="6"/>
        <end position="29"/>
    </location>
</feature>
<feature type="transmembrane region" description="Helical" evidence="4">
    <location>
        <begin position="329"/>
        <end position="347"/>
    </location>
</feature>
<proteinExistence type="inferred from homology"/>
<evidence type="ECO:0000256" key="4">
    <source>
        <dbReference type="SAM" id="Phobius"/>
    </source>
</evidence>
<dbReference type="AlphaFoldDB" id="A0A0G3WEX5"/>
<keyword evidence="2" id="KW-0328">Glycosyltransferase</keyword>
<feature type="transmembrane region" description="Helical" evidence="4">
    <location>
        <begin position="359"/>
        <end position="380"/>
    </location>
</feature>
<dbReference type="PANTHER" id="PTHR43630">
    <property type="entry name" value="POLY-BETA-1,6-N-ACETYL-D-GLUCOSAMINE SYNTHASE"/>
    <property type="match status" value="1"/>
</dbReference>
<dbReference type="Pfam" id="PF13641">
    <property type="entry name" value="Glyco_tranf_2_3"/>
    <property type="match status" value="1"/>
</dbReference>
<sequence length="404" mass="46968">MRYMLFITSSVFGVVILYYCILTVFGVYYRGKHRENPGLKYYPSVDILIPAHNEGKVLQKTLEAMVGLAYPGEVYIYLLNDNSQDETAEIAESFSNKFKNLYHIPVPEGEPKGKSRVLNYGLQISKSEYFVVYDADNQPEPEALRRLVEAAESIPNAVGAVGYVRTINENTNWLTRMISLEFQIFQLLMQSGRWTLFKTGSLTGTNMLLRRSTLDKIGEYDVYALAEDAELTLRITKAGGLLPIIPEAVTWEQEPQKIKILIKQRTRWLQGNLYLLEKMFSSFEYYRGKMLVHTLQQVLVYVIFLVFLVISDAWFIAGLLGLVRMDTSIPMMLIWYTSYVLYTSQLFSAQIMEKTISPLNIFIGFIMYFTYAQLFIFLFFRSLYYYIKAKKKRQIISWEKTIRF</sequence>
<protein>
    <submittedName>
        <fullName evidence="5">Glycosyl transferase family 2</fullName>
    </submittedName>
</protein>
<reference evidence="5 6" key="1">
    <citation type="submission" date="2014-10" db="EMBL/GenBank/DDBJ databases">
        <title>Genome sequence of Clostridium aceticum DSM 1496.</title>
        <authorList>
            <person name="Poehlein A."/>
            <person name="Schiel-Bengelsdorf B."/>
            <person name="Gottschalk G."/>
            <person name="Duerre P."/>
            <person name="Daniel R."/>
        </authorList>
    </citation>
    <scope>NUCLEOTIDE SEQUENCE [LARGE SCALE GENOMIC DNA]</scope>
    <source>
        <strain evidence="5 6">DSM 1496</strain>
    </source>
</reference>
<evidence type="ECO:0000313" key="5">
    <source>
        <dbReference type="EMBL" id="AKL97211.1"/>
    </source>
</evidence>
<dbReference type="KEGG" id="cace:CACET_c37830"/>
<accession>A0A0G3WEX5</accession>
<dbReference type="PANTHER" id="PTHR43630:SF1">
    <property type="entry name" value="POLY-BETA-1,6-N-ACETYL-D-GLUCOSAMINE SYNTHASE"/>
    <property type="match status" value="1"/>
</dbReference>
<evidence type="ECO:0000256" key="3">
    <source>
        <dbReference type="ARBA" id="ARBA00022679"/>
    </source>
</evidence>
<keyword evidence="4" id="KW-1133">Transmembrane helix</keyword>
<dbReference type="STRING" id="84022.CACET_c37830"/>
<dbReference type="InterPro" id="IPR029044">
    <property type="entry name" value="Nucleotide-diphossugar_trans"/>
</dbReference>
<comment type="similarity">
    <text evidence="1">Belongs to the glycosyltransferase 2 family.</text>
</comment>
<gene>
    <name evidence="5" type="ORF">CACET_c37830</name>
</gene>
<keyword evidence="3 5" id="KW-0808">Transferase</keyword>
<keyword evidence="4" id="KW-0472">Membrane</keyword>
<feature type="transmembrane region" description="Helical" evidence="4">
    <location>
        <begin position="298"/>
        <end position="323"/>
    </location>
</feature>
<evidence type="ECO:0000256" key="1">
    <source>
        <dbReference type="ARBA" id="ARBA00006739"/>
    </source>
</evidence>